<feature type="domain" description="DUF4283" evidence="1">
    <location>
        <begin position="204"/>
        <end position="286"/>
    </location>
</feature>
<keyword evidence="3" id="KW-1185">Reference proteome</keyword>
<dbReference type="EMBL" id="JACXVP010000012">
    <property type="protein sequence ID" value="KAG5571431.1"/>
    <property type="molecule type" value="Genomic_DNA"/>
</dbReference>
<dbReference type="PANTHER" id="PTHR34427:SF10">
    <property type="entry name" value="DUF4283 DOMAIN-CONTAINING PROTEIN"/>
    <property type="match status" value="1"/>
</dbReference>
<dbReference type="CDD" id="cd06222">
    <property type="entry name" value="RNase_H_like"/>
    <property type="match status" value="1"/>
</dbReference>
<evidence type="ECO:0000259" key="1">
    <source>
        <dbReference type="Pfam" id="PF14111"/>
    </source>
</evidence>
<gene>
    <name evidence="2" type="ORF">H5410_061197</name>
</gene>
<reference evidence="2 3" key="1">
    <citation type="submission" date="2020-09" db="EMBL/GenBank/DDBJ databases">
        <title>De no assembly of potato wild relative species, Solanum commersonii.</title>
        <authorList>
            <person name="Cho K."/>
        </authorList>
    </citation>
    <scope>NUCLEOTIDE SEQUENCE [LARGE SCALE GENOMIC DNA]</scope>
    <source>
        <strain evidence="2">LZ3.2</strain>
        <tissue evidence="2">Leaf</tissue>
    </source>
</reference>
<comment type="caution">
    <text evidence="2">The sequence shown here is derived from an EMBL/GenBank/DDBJ whole genome shotgun (WGS) entry which is preliminary data.</text>
</comment>
<name>A0A9J5W7X2_SOLCO</name>
<evidence type="ECO:0000313" key="2">
    <source>
        <dbReference type="EMBL" id="KAG5571431.1"/>
    </source>
</evidence>
<dbReference type="Pfam" id="PF14111">
    <property type="entry name" value="DUF4283"/>
    <property type="match status" value="1"/>
</dbReference>
<dbReference type="Proteomes" id="UP000824120">
    <property type="component" value="Chromosome 12"/>
</dbReference>
<dbReference type="AlphaFoldDB" id="A0A9J5W7X2"/>
<dbReference type="OrthoDB" id="1745573at2759"/>
<proteinExistence type="predicted"/>
<protein>
    <recommendedName>
        <fullName evidence="1">DUF4283 domain-containing protein</fullName>
    </recommendedName>
</protein>
<accession>A0A9J5W7X2</accession>
<evidence type="ECO:0000313" key="3">
    <source>
        <dbReference type="Proteomes" id="UP000824120"/>
    </source>
</evidence>
<dbReference type="InterPro" id="IPR044730">
    <property type="entry name" value="RNase_H-like_dom_plant"/>
</dbReference>
<sequence>MRKGRRVNFENALTHELQGRKLEVPSRLLIPLRRSDSYEITASSTATGVWFDWVESSKLSNSRVILSRGTLLWLFKKFREASTNRGKSFKSWRCKDITTYIYCTQKFNKFGQYISVITVKGLSRTVIIVPKNKFNEGWENLADRMEAFITKFSSTQGAYITAGESSKTFTGKGNYIGAIKKSKWSQEGTATREENQEQTRSEDNALLHRCLVGKFTGGEEAHLRNEVRRWAMQTWRGIPNIQVYDMNGFYFLFEFQKRKVAEHIFMGEWRRQGQVLKLKWWSPTISAPPESLYIDWFWIRVLGLPLHLWNLEVMKQIGDACGGWLENEEETELKNHLRWARIRVRGPRQKIPSNIEVANNDFIYSLSIWCEALALYLKRKTISAIQMELQKESKVVKWKLPNEGVYKRNSDGARKGNLEPSASALCIRNDVGKFIFAEARSLESATSLEAEILDGIWEVPWNMAYEIKMINRLRAHRDAEIKHTLREGNILADCFANQILCFNMACEIKMINRLRAHRDVEIEHTLRKGNILADFFANQVFYFVDKITETYNNRLVIEEENGIGQTNTKTNMKRTHTRQNIIDIEPLFNAVPTFIMWQTWKRRNMIRHGGKMYVQGMMMEINRNLHYFTIIMYPWLRNIPDSWPLIVKFFEAYTPLIECKVVKWKLPNEGDFTFGEARSLESATSFEAEVVALRS</sequence>
<organism evidence="2 3">
    <name type="scientific">Solanum commersonii</name>
    <name type="common">Commerson's wild potato</name>
    <name type="synonym">Commerson's nightshade</name>
    <dbReference type="NCBI Taxonomy" id="4109"/>
    <lineage>
        <taxon>Eukaryota</taxon>
        <taxon>Viridiplantae</taxon>
        <taxon>Streptophyta</taxon>
        <taxon>Embryophyta</taxon>
        <taxon>Tracheophyta</taxon>
        <taxon>Spermatophyta</taxon>
        <taxon>Magnoliopsida</taxon>
        <taxon>eudicotyledons</taxon>
        <taxon>Gunneridae</taxon>
        <taxon>Pentapetalae</taxon>
        <taxon>asterids</taxon>
        <taxon>lamiids</taxon>
        <taxon>Solanales</taxon>
        <taxon>Solanaceae</taxon>
        <taxon>Solanoideae</taxon>
        <taxon>Solaneae</taxon>
        <taxon>Solanum</taxon>
    </lineage>
</organism>
<dbReference type="InterPro" id="IPR025558">
    <property type="entry name" value="DUF4283"/>
</dbReference>
<dbReference type="PANTHER" id="PTHR34427">
    <property type="entry name" value="DUF4283 DOMAIN PROTEIN"/>
    <property type="match status" value="1"/>
</dbReference>